<proteinExistence type="inferred from homology"/>
<accession>A0A7V2AWB9</accession>
<comment type="subcellular location">
    <subcellularLocation>
        <location evidence="7">Cytoplasm</location>
    </subcellularLocation>
</comment>
<dbReference type="InterPro" id="IPR011530">
    <property type="entry name" value="rRNA_adenine_dimethylase"/>
</dbReference>
<dbReference type="PROSITE" id="PS51689">
    <property type="entry name" value="SAM_RNA_A_N6_MT"/>
    <property type="match status" value="1"/>
</dbReference>
<gene>
    <name evidence="7 10" type="primary">rsmA</name>
    <name evidence="7" type="synonym">ksgA</name>
    <name evidence="10" type="ORF">ENO08_08445</name>
</gene>
<dbReference type="InterPro" id="IPR001737">
    <property type="entry name" value="KsgA/Erm"/>
</dbReference>
<dbReference type="CDD" id="cd02440">
    <property type="entry name" value="AdoMet_MTases"/>
    <property type="match status" value="1"/>
</dbReference>
<feature type="binding site" evidence="7 8">
    <location>
        <position position="64"/>
    </location>
    <ligand>
        <name>S-adenosyl-L-methionine</name>
        <dbReference type="ChEBI" id="CHEBI:59789"/>
    </ligand>
</feature>
<evidence type="ECO:0000256" key="2">
    <source>
        <dbReference type="ARBA" id="ARBA00022552"/>
    </source>
</evidence>
<feature type="binding site" evidence="7 8">
    <location>
        <position position="133"/>
    </location>
    <ligand>
        <name>S-adenosyl-L-methionine</name>
        <dbReference type="ChEBI" id="CHEBI:59789"/>
    </ligand>
</feature>
<keyword evidence="3 7" id="KW-0489">Methyltransferase</keyword>
<organism evidence="10">
    <name type="scientific">Eiseniibacteriota bacterium</name>
    <dbReference type="NCBI Taxonomy" id="2212470"/>
    <lineage>
        <taxon>Bacteria</taxon>
        <taxon>Candidatus Eiseniibacteriota</taxon>
    </lineage>
</organism>
<comment type="caution">
    <text evidence="10">The sequence shown here is derived from an EMBL/GenBank/DDBJ whole genome shotgun (WGS) entry which is preliminary data.</text>
</comment>
<dbReference type="HAMAP" id="MF_00607">
    <property type="entry name" value="16SrRNA_methyltr_A"/>
    <property type="match status" value="1"/>
</dbReference>
<dbReference type="Gene3D" id="3.40.50.150">
    <property type="entry name" value="Vaccinia Virus protein VP39"/>
    <property type="match status" value="1"/>
</dbReference>
<reference evidence="10" key="1">
    <citation type="journal article" date="2020" name="mSystems">
        <title>Genome- and Community-Level Interaction Insights into Carbon Utilization and Element Cycling Functions of Hydrothermarchaeota in Hydrothermal Sediment.</title>
        <authorList>
            <person name="Zhou Z."/>
            <person name="Liu Y."/>
            <person name="Xu W."/>
            <person name="Pan J."/>
            <person name="Luo Z.H."/>
            <person name="Li M."/>
        </authorList>
    </citation>
    <scope>NUCLEOTIDE SEQUENCE [LARGE SCALE GENOMIC DNA]</scope>
    <source>
        <strain evidence="10">SpSt-1233</strain>
    </source>
</reference>
<dbReference type="GO" id="GO:0005829">
    <property type="term" value="C:cytosol"/>
    <property type="evidence" value="ECO:0007669"/>
    <property type="project" value="TreeGrafter"/>
</dbReference>
<dbReference type="EC" id="2.1.1.182" evidence="7"/>
<dbReference type="Gene3D" id="1.10.8.100">
    <property type="entry name" value="Ribosomal RNA adenine dimethylase-like, domain 2"/>
    <property type="match status" value="1"/>
</dbReference>
<keyword evidence="6 7" id="KW-0694">RNA-binding</keyword>
<comment type="catalytic activity">
    <reaction evidence="7">
        <text>adenosine(1518)/adenosine(1519) in 16S rRNA + 4 S-adenosyl-L-methionine = N(6)-dimethyladenosine(1518)/N(6)-dimethyladenosine(1519) in 16S rRNA + 4 S-adenosyl-L-homocysteine + 4 H(+)</text>
        <dbReference type="Rhea" id="RHEA:19609"/>
        <dbReference type="Rhea" id="RHEA-COMP:10232"/>
        <dbReference type="Rhea" id="RHEA-COMP:10233"/>
        <dbReference type="ChEBI" id="CHEBI:15378"/>
        <dbReference type="ChEBI" id="CHEBI:57856"/>
        <dbReference type="ChEBI" id="CHEBI:59789"/>
        <dbReference type="ChEBI" id="CHEBI:74411"/>
        <dbReference type="ChEBI" id="CHEBI:74493"/>
        <dbReference type="EC" id="2.1.1.182"/>
    </reaction>
</comment>
<dbReference type="GO" id="GO:0052908">
    <property type="term" value="F:16S rRNA (adenine(1518)-N(6)/adenine(1519)-N(6))-dimethyltransferase activity"/>
    <property type="evidence" value="ECO:0007669"/>
    <property type="project" value="UniProtKB-EC"/>
</dbReference>
<keyword evidence="5 7" id="KW-0949">S-adenosyl-L-methionine</keyword>
<dbReference type="InterPro" id="IPR020598">
    <property type="entry name" value="rRNA_Ade_methylase_Trfase_N"/>
</dbReference>
<dbReference type="InterPro" id="IPR023165">
    <property type="entry name" value="rRNA_Ade_diMease-like_C"/>
</dbReference>
<dbReference type="AlphaFoldDB" id="A0A7V2AWB9"/>
<keyword evidence="1 7" id="KW-0963">Cytoplasm</keyword>
<dbReference type="Pfam" id="PF00398">
    <property type="entry name" value="RrnaAD"/>
    <property type="match status" value="1"/>
</dbReference>
<evidence type="ECO:0000256" key="3">
    <source>
        <dbReference type="ARBA" id="ARBA00022603"/>
    </source>
</evidence>
<feature type="binding site" evidence="7 8">
    <location>
        <position position="110"/>
    </location>
    <ligand>
        <name>S-adenosyl-L-methionine</name>
        <dbReference type="ChEBI" id="CHEBI:59789"/>
    </ligand>
</feature>
<evidence type="ECO:0000256" key="1">
    <source>
        <dbReference type="ARBA" id="ARBA00022490"/>
    </source>
</evidence>
<dbReference type="GO" id="GO:0003723">
    <property type="term" value="F:RNA binding"/>
    <property type="evidence" value="ECO:0007669"/>
    <property type="project" value="UniProtKB-UniRule"/>
</dbReference>
<dbReference type="PROSITE" id="PS01131">
    <property type="entry name" value="RRNA_A_DIMETH"/>
    <property type="match status" value="1"/>
</dbReference>
<protein>
    <recommendedName>
        <fullName evidence="7">Ribosomal RNA small subunit methyltransferase A</fullName>
        <ecNumber evidence="7">2.1.1.182</ecNumber>
    </recommendedName>
    <alternativeName>
        <fullName evidence="7">16S rRNA (adenine(1518)-N(6)/adenine(1519)-N(6))-dimethyltransferase</fullName>
    </alternativeName>
    <alternativeName>
        <fullName evidence="7">16S rRNA dimethyladenosine transferase</fullName>
    </alternativeName>
    <alternativeName>
        <fullName evidence="7">16S rRNA dimethylase</fullName>
    </alternativeName>
    <alternativeName>
        <fullName evidence="7">S-adenosylmethionine-6-N', N'-adenosyl(rRNA) dimethyltransferase</fullName>
    </alternativeName>
</protein>
<feature type="domain" description="Ribosomal RNA adenine methylase transferase N-terminal" evidence="9">
    <location>
        <begin position="44"/>
        <end position="217"/>
    </location>
</feature>
<dbReference type="SMART" id="SM00650">
    <property type="entry name" value="rADc"/>
    <property type="match status" value="1"/>
</dbReference>
<dbReference type="NCBIfam" id="TIGR00755">
    <property type="entry name" value="ksgA"/>
    <property type="match status" value="1"/>
</dbReference>
<feature type="binding site" evidence="7 8">
    <location>
        <position position="37"/>
    </location>
    <ligand>
        <name>S-adenosyl-L-methionine</name>
        <dbReference type="ChEBI" id="CHEBI:59789"/>
    </ligand>
</feature>
<evidence type="ECO:0000313" key="10">
    <source>
        <dbReference type="EMBL" id="HER44473.1"/>
    </source>
</evidence>
<keyword evidence="2 7" id="KW-0698">rRNA processing</keyword>
<dbReference type="PANTHER" id="PTHR11727:SF7">
    <property type="entry name" value="DIMETHYLADENOSINE TRANSFERASE-RELATED"/>
    <property type="match status" value="1"/>
</dbReference>
<dbReference type="EMBL" id="DSEC01000606">
    <property type="protein sequence ID" value="HER44473.1"/>
    <property type="molecule type" value="Genomic_DNA"/>
</dbReference>
<evidence type="ECO:0000256" key="7">
    <source>
        <dbReference type="HAMAP-Rule" id="MF_00607"/>
    </source>
</evidence>
<evidence type="ECO:0000259" key="9">
    <source>
        <dbReference type="SMART" id="SM00650"/>
    </source>
</evidence>
<evidence type="ECO:0000256" key="6">
    <source>
        <dbReference type="ARBA" id="ARBA00022884"/>
    </source>
</evidence>
<keyword evidence="4 7" id="KW-0808">Transferase</keyword>
<dbReference type="Proteomes" id="UP000886069">
    <property type="component" value="Unassembled WGS sequence"/>
</dbReference>
<evidence type="ECO:0000256" key="4">
    <source>
        <dbReference type="ARBA" id="ARBA00022679"/>
    </source>
</evidence>
<dbReference type="PANTHER" id="PTHR11727">
    <property type="entry name" value="DIMETHYLADENOSINE TRANSFERASE"/>
    <property type="match status" value="1"/>
</dbReference>
<dbReference type="InterPro" id="IPR020596">
    <property type="entry name" value="rRNA_Ade_Mease_Trfase_CS"/>
</dbReference>
<feature type="binding site" evidence="7 8">
    <location>
        <position position="85"/>
    </location>
    <ligand>
        <name>S-adenosyl-L-methionine</name>
        <dbReference type="ChEBI" id="CHEBI:59789"/>
    </ligand>
</feature>
<comment type="similarity">
    <text evidence="7">Belongs to the class I-like SAM-binding methyltransferase superfamily. rRNA adenine N(6)-methyltransferase family. RsmA subfamily.</text>
</comment>
<comment type="function">
    <text evidence="7">Specifically dimethylates two adjacent adenosines (A1518 and A1519) in the loop of a conserved hairpin near the 3'-end of 16S rRNA in the 30S particle. May play a critical role in biogenesis of 30S subunits.</text>
</comment>
<dbReference type="InterPro" id="IPR029063">
    <property type="entry name" value="SAM-dependent_MTases_sf"/>
</dbReference>
<sequence>MAGCRCGGASPDIRTRSGSGIVSDERRHGAKRSLGQNFLVSREIAGRIVEEAGIAAGGLVFEIGPGRGALTVHLAGTGARVVAFEIDRRLADELGARFRGLERMEIVHRDIREADLDGEAEARGYDAFTLLGNIPYNLTSTILLDLPRWRLCRTALLMVQREVGERIVAPPGERECGILSVYLQSYLETERVLRVRPGSFSPRPKVESVVLRFAPKGEGEGPGDREEFLRFLKGAFSQRRKKLGSIFREIFGMSDAGYLSRLEGLSGASMDDRPEELSLGQWKRLYEAHIRGSGS</sequence>
<dbReference type="SUPFAM" id="SSF53335">
    <property type="entry name" value="S-adenosyl-L-methionine-dependent methyltransferases"/>
    <property type="match status" value="1"/>
</dbReference>
<feature type="binding site" evidence="7 8">
    <location>
        <position position="39"/>
    </location>
    <ligand>
        <name>S-adenosyl-L-methionine</name>
        <dbReference type="ChEBI" id="CHEBI:59789"/>
    </ligand>
</feature>
<evidence type="ECO:0000256" key="8">
    <source>
        <dbReference type="PROSITE-ProRule" id="PRU01026"/>
    </source>
</evidence>
<name>A0A7V2AWB9_UNCEI</name>
<evidence type="ECO:0000256" key="5">
    <source>
        <dbReference type="ARBA" id="ARBA00022691"/>
    </source>
</evidence>